<dbReference type="InterPro" id="IPR004358">
    <property type="entry name" value="Sig_transdc_His_kin-like_C"/>
</dbReference>
<dbReference type="AlphaFoldDB" id="A0A840FCJ3"/>
<dbReference type="GO" id="GO:0005886">
    <property type="term" value="C:plasma membrane"/>
    <property type="evidence" value="ECO:0007669"/>
    <property type="project" value="TreeGrafter"/>
</dbReference>
<evidence type="ECO:0000256" key="9">
    <source>
        <dbReference type="ARBA" id="ARBA00023012"/>
    </source>
</evidence>
<keyword evidence="15" id="KW-1185">Reference proteome</keyword>
<dbReference type="SMART" id="SM00388">
    <property type="entry name" value="HisKA"/>
    <property type="match status" value="1"/>
</dbReference>
<dbReference type="InterPro" id="IPR036890">
    <property type="entry name" value="HATPase_C_sf"/>
</dbReference>
<dbReference type="EMBL" id="JACIEV010000006">
    <property type="protein sequence ID" value="MBB4154362.1"/>
    <property type="molecule type" value="Genomic_DNA"/>
</dbReference>
<feature type="transmembrane region" description="Helical" evidence="11">
    <location>
        <begin position="153"/>
        <end position="173"/>
    </location>
</feature>
<keyword evidence="4" id="KW-0597">Phosphoprotein</keyword>
<dbReference type="InterPro" id="IPR003661">
    <property type="entry name" value="HisK_dim/P_dom"/>
</dbReference>
<dbReference type="Gene3D" id="3.30.565.10">
    <property type="entry name" value="Histidine kinase-like ATPase, C-terminal domain"/>
    <property type="match status" value="1"/>
</dbReference>
<evidence type="ECO:0000256" key="6">
    <source>
        <dbReference type="ARBA" id="ARBA00022692"/>
    </source>
</evidence>
<dbReference type="Pfam" id="PF00672">
    <property type="entry name" value="HAMP"/>
    <property type="match status" value="1"/>
</dbReference>
<dbReference type="InterPro" id="IPR003594">
    <property type="entry name" value="HATPase_dom"/>
</dbReference>
<dbReference type="InterPro" id="IPR005467">
    <property type="entry name" value="His_kinase_dom"/>
</dbReference>
<evidence type="ECO:0000256" key="2">
    <source>
        <dbReference type="ARBA" id="ARBA00004370"/>
    </source>
</evidence>
<feature type="domain" description="Histidine kinase" evidence="12">
    <location>
        <begin position="235"/>
        <end position="438"/>
    </location>
</feature>
<dbReference type="PANTHER" id="PTHR45436:SF8">
    <property type="entry name" value="HISTIDINE KINASE"/>
    <property type="match status" value="1"/>
</dbReference>
<dbReference type="PROSITE" id="PS50109">
    <property type="entry name" value="HIS_KIN"/>
    <property type="match status" value="1"/>
</dbReference>
<evidence type="ECO:0000256" key="8">
    <source>
        <dbReference type="ARBA" id="ARBA00022989"/>
    </source>
</evidence>
<evidence type="ECO:0000313" key="14">
    <source>
        <dbReference type="EMBL" id="MBB4154362.1"/>
    </source>
</evidence>
<evidence type="ECO:0000256" key="11">
    <source>
        <dbReference type="SAM" id="Phobius"/>
    </source>
</evidence>
<keyword evidence="7 14" id="KW-0418">Kinase</keyword>
<keyword evidence="10 11" id="KW-0472">Membrane</keyword>
<dbReference type="RefSeq" id="WP_183984833.1">
    <property type="nucleotide sequence ID" value="NZ_JACIEV010000006.1"/>
</dbReference>
<evidence type="ECO:0000256" key="3">
    <source>
        <dbReference type="ARBA" id="ARBA00012438"/>
    </source>
</evidence>
<evidence type="ECO:0000313" key="15">
    <source>
        <dbReference type="Proteomes" id="UP000529795"/>
    </source>
</evidence>
<evidence type="ECO:0000256" key="7">
    <source>
        <dbReference type="ARBA" id="ARBA00022777"/>
    </source>
</evidence>
<keyword evidence="8 11" id="KW-1133">Transmembrane helix</keyword>
<evidence type="ECO:0000256" key="5">
    <source>
        <dbReference type="ARBA" id="ARBA00022679"/>
    </source>
</evidence>
<organism evidence="14 15">
    <name type="scientific">Sphingomonas jinjuensis</name>
    <dbReference type="NCBI Taxonomy" id="535907"/>
    <lineage>
        <taxon>Bacteria</taxon>
        <taxon>Pseudomonadati</taxon>
        <taxon>Pseudomonadota</taxon>
        <taxon>Alphaproteobacteria</taxon>
        <taxon>Sphingomonadales</taxon>
        <taxon>Sphingomonadaceae</taxon>
        <taxon>Sphingomonas</taxon>
    </lineage>
</organism>
<comment type="subcellular location">
    <subcellularLocation>
        <location evidence="2">Membrane</location>
    </subcellularLocation>
</comment>
<dbReference type="SUPFAM" id="SSF47384">
    <property type="entry name" value="Homodimeric domain of signal transducing histidine kinase"/>
    <property type="match status" value="1"/>
</dbReference>
<dbReference type="SUPFAM" id="SSF158472">
    <property type="entry name" value="HAMP domain-like"/>
    <property type="match status" value="1"/>
</dbReference>
<dbReference type="Gene3D" id="1.10.287.130">
    <property type="match status" value="1"/>
</dbReference>
<dbReference type="PRINTS" id="PR00344">
    <property type="entry name" value="BCTRLSENSOR"/>
</dbReference>
<evidence type="ECO:0000259" key="13">
    <source>
        <dbReference type="PROSITE" id="PS50885"/>
    </source>
</evidence>
<dbReference type="InterPro" id="IPR050428">
    <property type="entry name" value="TCS_sensor_his_kinase"/>
</dbReference>
<keyword evidence="5" id="KW-0808">Transferase</keyword>
<keyword evidence="9" id="KW-0902">Two-component regulatory system</keyword>
<keyword evidence="6 11" id="KW-0812">Transmembrane</keyword>
<evidence type="ECO:0000256" key="4">
    <source>
        <dbReference type="ARBA" id="ARBA00022553"/>
    </source>
</evidence>
<feature type="domain" description="HAMP" evidence="13">
    <location>
        <begin position="174"/>
        <end position="227"/>
    </location>
</feature>
<dbReference type="PROSITE" id="PS50885">
    <property type="entry name" value="HAMP"/>
    <property type="match status" value="1"/>
</dbReference>
<dbReference type="SUPFAM" id="SSF55874">
    <property type="entry name" value="ATPase domain of HSP90 chaperone/DNA topoisomerase II/histidine kinase"/>
    <property type="match status" value="1"/>
</dbReference>
<sequence length="443" mass="46919">MIELRSLRALTGAFVGVLLIVTTGAAIAIHQSSRATIRQLVDARLAAESRALAPDGVAVPLPALSARIDALARARETGDLGFELIDGEGRRRAGNIRLRRSLPEGFSTLARDDAIAGLTHGRALVRRLAGGARLVTVGETEPIDHYDRARVRIYLIGFGAIVVLVVGAAVVLMRAIRRRMRDIDDAARAIMAGDLARRVPVDGSGSEFERTAVTVNAMLDRIEALMAATAQTSSAIAHELRTPLTRLRNRLAVLPPDPTGEAATALADVDEALATFSALLRIAEIENGAQRAGFTQVWLARIAREAVELMMPLAEEAGRTIAVLGDPLVSATGDARLLMQVMLNLIDNALKHGAGAVTLTVLHDGSEAVLVVEDQGPGIAAEARATALRRFGRLDRTKPGHGMGLALVDAVVRLHYGRVTLDDAEPGLRVILVIPALPAGGKV</sequence>
<name>A0A840FCJ3_9SPHN</name>
<dbReference type="SMART" id="SM00387">
    <property type="entry name" value="HATPase_c"/>
    <property type="match status" value="1"/>
</dbReference>
<dbReference type="InterPro" id="IPR003660">
    <property type="entry name" value="HAMP_dom"/>
</dbReference>
<dbReference type="Proteomes" id="UP000529795">
    <property type="component" value="Unassembled WGS sequence"/>
</dbReference>
<dbReference type="EC" id="2.7.13.3" evidence="3"/>
<evidence type="ECO:0000256" key="10">
    <source>
        <dbReference type="ARBA" id="ARBA00023136"/>
    </source>
</evidence>
<comment type="catalytic activity">
    <reaction evidence="1">
        <text>ATP + protein L-histidine = ADP + protein N-phospho-L-histidine.</text>
        <dbReference type="EC" id="2.7.13.3"/>
    </reaction>
</comment>
<gene>
    <name evidence="14" type="ORF">GGQ80_002275</name>
</gene>
<accession>A0A840FCJ3</accession>
<evidence type="ECO:0000256" key="1">
    <source>
        <dbReference type="ARBA" id="ARBA00000085"/>
    </source>
</evidence>
<evidence type="ECO:0000259" key="12">
    <source>
        <dbReference type="PROSITE" id="PS50109"/>
    </source>
</evidence>
<protein>
    <recommendedName>
        <fullName evidence="3">histidine kinase</fullName>
        <ecNumber evidence="3">2.7.13.3</ecNumber>
    </recommendedName>
</protein>
<dbReference type="Pfam" id="PF02518">
    <property type="entry name" value="HATPase_c"/>
    <property type="match status" value="1"/>
</dbReference>
<dbReference type="SMART" id="SM00304">
    <property type="entry name" value="HAMP"/>
    <property type="match status" value="1"/>
</dbReference>
<comment type="caution">
    <text evidence="14">The sequence shown here is derived from an EMBL/GenBank/DDBJ whole genome shotgun (WGS) entry which is preliminary data.</text>
</comment>
<dbReference type="InterPro" id="IPR036097">
    <property type="entry name" value="HisK_dim/P_sf"/>
</dbReference>
<dbReference type="PANTHER" id="PTHR45436">
    <property type="entry name" value="SENSOR HISTIDINE KINASE YKOH"/>
    <property type="match status" value="1"/>
</dbReference>
<reference evidence="14 15" key="1">
    <citation type="submission" date="2020-08" db="EMBL/GenBank/DDBJ databases">
        <title>Genomic Encyclopedia of Type Strains, Phase IV (KMG-IV): sequencing the most valuable type-strain genomes for metagenomic binning, comparative biology and taxonomic classification.</title>
        <authorList>
            <person name="Goeker M."/>
        </authorList>
    </citation>
    <scope>NUCLEOTIDE SEQUENCE [LARGE SCALE GENOMIC DNA]</scope>
    <source>
        <strain evidence="14 15">YC6723</strain>
    </source>
</reference>
<proteinExistence type="predicted"/>
<dbReference type="CDD" id="cd06225">
    <property type="entry name" value="HAMP"/>
    <property type="match status" value="1"/>
</dbReference>
<dbReference type="CDD" id="cd00075">
    <property type="entry name" value="HATPase"/>
    <property type="match status" value="1"/>
</dbReference>
<dbReference type="GO" id="GO:0000155">
    <property type="term" value="F:phosphorelay sensor kinase activity"/>
    <property type="evidence" value="ECO:0007669"/>
    <property type="project" value="InterPro"/>
</dbReference>